<gene>
    <name evidence="7" type="ORF">COV74_05405</name>
</gene>
<dbReference type="CDD" id="cd16964">
    <property type="entry name" value="YqgF"/>
    <property type="match status" value="1"/>
</dbReference>
<comment type="caution">
    <text evidence="7">The sequence shown here is derived from an EMBL/GenBank/DDBJ whole genome shotgun (WGS) entry which is preliminary data.</text>
</comment>
<evidence type="ECO:0000256" key="5">
    <source>
        <dbReference type="HAMAP-Rule" id="MF_00651"/>
    </source>
</evidence>
<dbReference type="PANTHER" id="PTHR33317">
    <property type="entry name" value="POLYNUCLEOTIDYL TRANSFERASE, RIBONUCLEASE H-LIKE SUPERFAMILY PROTEIN"/>
    <property type="match status" value="1"/>
</dbReference>
<dbReference type="GO" id="GO:0000967">
    <property type="term" value="P:rRNA 5'-end processing"/>
    <property type="evidence" value="ECO:0007669"/>
    <property type="project" value="UniProtKB-UniRule"/>
</dbReference>
<keyword evidence="4 5" id="KW-0378">Hydrolase</keyword>
<dbReference type="InterPro" id="IPR006641">
    <property type="entry name" value="YqgF/RNaseH-like_dom"/>
</dbReference>
<keyword evidence="2 5" id="KW-0690">Ribosome biogenesis</keyword>
<dbReference type="InterPro" id="IPR037027">
    <property type="entry name" value="YqgF/RNaseH-like_dom_sf"/>
</dbReference>
<dbReference type="InterPro" id="IPR005227">
    <property type="entry name" value="YqgF"/>
</dbReference>
<evidence type="ECO:0000313" key="7">
    <source>
        <dbReference type="EMBL" id="PIQ86302.1"/>
    </source>
</evidence>
<organism evidence="7 8">
    <name type="scientific">Candidatus Abzuiibacterium crystallinum</name>
    <dbReference type="NCBI Taxonomy" id="1974748"/>
    <lineage>
        <taxon>Bacteria</taxon>
        <taxon>Pseudomonadati</taxon>
        <taxon>Candidatus Omnitrophota</taxon>
        <taxon>Candidatus Abzuiibacterium</taxon>
    </lineage>
</organism>
<name>A0A2H0LPF1_9BACT</name>
<dbReference type="PANTHER" id="PTHR33317:SF4">
    <property type="entry name" value="POLYNUCLEOTIDYL TRANSFERASE, RIBONUCLEASE H-LIKE SUPERFAMILY PROTEIN"/>
    <property type="match status" value="1"/>
</dbReference>
<evidence type="ECO:0000256" key="4">
    <source>
        <dbReference type="ARBA" id="ARBA00022801"/>
    </source>
</evidence>
<accession>A0A2H0LPF1</accession>
<evidence type="ECO:0000313" key="8">
    <source>
        <dbReference type="Proteomes" id="UP000230859"/>
    </source>
</evidence>
<protein>
    <recommendedName>
        <fullName evidence="5">Putative pre-16S rRNA nuclease</fullName>
        <ecNumber evidence="5">3.1.-.-</ecNumber>
    </recommendedName>
</protein>
<dbReference type="GO" id="GO:0004518">
    <property type="term" value="F:nuclease activity"/>
    <property type="evidence" value="ECO:0007669"/>
    <property type="project" value="UniProtKB-KW"/>
</dbReference>
<dbReference type="NCBIfam" id="TIGR00250">
    <property type="entry name" value="RNAse_H_YqgF"/>
    <property type="match status" value="1"/>
</dbReference>
<evidence type="ECO:0000256" key="3">
    <source>
        <dbReference type="ARBA" id="ARBA00022722"/>
    </source>
</evidence>
<reference evidence="7 8" key="1">
    <citation type="submission" date="2017-09" db="EMBL/GenBank/DDBJ databases">
        <title>Depth-based differentiation of microbial function through sediment-hosted aquifers and enrichment of novel symbionts in the deep terrestrial subsurface.</title>
        <authorList>
            <person name="Probst A.J."/>
            <person name="Ladd B."/>
            <person name="Jarett J.K."/>
            <person name="Geller-Mcgrath D.E."/>
            <person name="Sieber C.M."/>
            <person name="Emerson J.B."/>
            <person name="Anantharaman K."/>
            <person name="Thomas B.C."/>
            <person name="Malmstrom R."/>
            <person name="Stieglmeier M."/>
            <person name="Klingl A."/>
            <person name="Woyke T."/>
            <person name="Ryan C.M."/>
            <person name="Banfield J.F."/>
        </authorList>
    </citation>
    <scope>NUCLEOTIDE SEQUENCE [LARGE SCALE GENOMIC DNA]</scope>
    <source>
        <strain evidence="7">CG11_big_fil_rev_8_21_14_0_20_45_26</strain>
    </source>
</reference>
<comment type="similarity">
    <text evidence="5">Belongs to the YqgF HJR family.</text>
</comment>
<evidence type="ECO:0000256" key="2">
    <source>
        <dbReference type="ARBA" id="ARBA00022517"/>
    </source>
</evidence>
<dbReference type="GO" id="GO:0005829">
    <property type="term" value="C:cytosol"/>
    <property type="evidence" value="ECO:0007669"/>
    <property type="project" value="TreeGrafter"/>
</dbReference>
<keyword evidence="3 5" id="KW-0540">Nuclease</keyword>
<dbReference type="InterPro" id="IPR012337">
    <property type="entry name" value="RNaseH-like_sf"/>
</dbReference>
<dbReference type="AlphaFoldDB" id="A0A2H0LPF1"/>
<evidence type="ECO:0000259" key="6">
    <source>
        <dbReference type="SMART" id="SM00732"/>
    </source>
</evidence>
<dbReference type="HAMAP" id="MF_00651">
    <property type="entry name" value="Nuclease_YqgF"/>
    <property type="match status" value="1"/>
</dbReference>
<proteinExistence type="inferred from homology"/>
<dbReference type="EC" id="3.1.-.-" evidence="5"/>
<sequence length="144" mass="16561">MTCLGVDYGERRIGFAVSDELGMTADPLMTLSYREAAEVWKKMTELLRELNIDMIVVGIPKRTSGEEGPEAKKVRAFIEELKHHIQCAVETWDERFSSREADRLLQELEISPARKRQKRDAIAAKIMLQNYLDFKRIQGQSCTN</sequence>
<comment type="function">
    <text evidence="5">Could be a nuclease involved in processing of the 5'-end of pre-16S rRNA.</text>
</comment>
<dbReference type="GO" id="GO:0016788">
    <property type="term" value="F:hydrolase activity, acting on ester bonds"/>
    <property type="evidence" value="ECO:0007669"/>
    <property type="project" value="UniProtKB-UniRule"/>
</dbReference>
<comment type="subcellular location">
    <subcellularLocation>
        <location evidence="5">Cytoplasm</location>
    </subcellularLocation>
</comment>
<keyword evidence="1 5" id="KW-0963">Cytoplasm</keyword>
<dbReference type="Gene3D" id="3.30.420.140">
    <property type="entry name" value="YqgF/RNase H-like domain"/>
    <property type="match status" value="1"/>
</dbReference>
<dbReference type="Proteomes" id="UP000230859">
    <property type="component" value="Unassembled WGS sequence"/>
</dbReference>
<dbReference type="Pfam" id="PF03652">
    <property type="entry name" value="RuvX"/>
    <property type="match status" value="1"/>
</dbReference>
<feature type="domain" description="YqgF/RNase H-like" evidence="6">
    <location>
        <begin position="1"/>
        <end position="101"/>
    </location>
</feature>
<evidence type="ECO:0000256" key="1">
    <source>
        <dbReference type="ARBA" id="ARBA00022490"/>
    </source>
</evidence>
<dbReference type="SUPFAM" id="SSF53098">
    <property type="entry name" value="Ribonuclease H-like"/>
    <property type="match status" value="1"/>
</dbReference>
<dbReference type="EMBL" id="PCVY01000047">
    <property type="protein sequence ID" value="PIQ86302.1"/>
    <property type="molecule type" value="Genomic_DNA"/>
</dbReference>
<dbReference type="SMART" id="SM00732">
    <property type="entry name" value="YqgFc"/>
    <property type="match status" value="1"/>
</dbReference>